<dbReference type="GO" id="GO:0004560">
    <property type="term" value="F:alpha-L-fucosidase activity"/>
    <property type="evidence" value="ECO:0007669"/>
    <property type="project" value="InterPro"/>
</dbReference>
<dbReference type="PIRSF" id="PIRSF007663">
    <property type="entry name" value="UCP007663"/>
    <property type="match status" value="1"/>
</dbReference>
<dbReference type="Pfam" id="PF21307">
    <property type="entry name" value="Glyco_hydro_95_C"/>
    <property type="match status" value="1"/>
</dbReference>
<dbReference type="PANTHER" id="PTHR31084">
    <property type="entry name" value="ALPHA-L-FUCOSIDASE 2"/>
    <property type="match status" value="1"/>
</dbReference>
<dbReference type="InterPro" id="IPR008928">
    <property type="entry name" value="6-hairpin_glycosidase_sf"/>
</dbReference>
<dbReference type="STRING" id="655355.SAMN05216283_10452"/>
<evidence type="ECO:0000313" key="5">
    <source>
        <dbReference type="EMBL" id="SFF28275.1"/>
    </source>
</evidence>
<evidence type="ECO:0000256" key="1">
    <source>
        <dbReference type="SAM" id="SignalP"/>
    </source>
</evidence>
<dbReference type="InterPro" id="IPR027414">
    <property type="entry name" value="GH95_N_dom"/>
</dbReference>
<dbReference type="RefSeq" id="WP_093919740.1">
    <property type="nucleotide sequence ID" value="NZ_FONW01000004.1"/>
</dbReference>
<dbReference type="InterPro" id="IPR012341">
    <property type="entry name" value="6hp_glycosidase-like_sf"/>
</dbReference>
<dbReference type="SUPFAM" id="SSF48208">
    <property type="entry name" value="Six-hairpin glycosidases"/>
    <property type="match status" value="1"/>
</dbReference>
<evidence type="ECO:0000259" key="3">
    <source>
        <dbReference type="Pfam" id="PF21307"/>
    </source>
</evidence>
<evidence type="ECO:0000259" key="4">
    <source>
        <dbReference type="Pfam" id="PF22124"/>
    </source>
</evidence>
<dbReference type="PROSITE" id="PS51257">
    <property type="entry name" value="PROKAR_LIPOPROTEIN"/>
    <property type="match status" value="1"/>
</dbReference>
<dbReference type="Pfam" id="PF14498">
    <property type="entry name" value="Glyco_hyd_65N_2"/>
    <property type="match status" value="1"/>
</dbReference>
<dbReference type="Pfam" id="PF22124">
    <property type="entry name" value="Glyco_hydro_95_cat"/>
    <property type="match status" value="1"/>
</dbReference>
<keyword evidence="6" id="KW-1185">Reference proteome</keyword>
<reference evidence="5 6" key="1">
    <citation type="submission" date="2016-10" db="EMBL/GenBank/DDBJ databases">
        <authorList>
            <person name="de Groot N.N."/>
        </authorList>
    </citation>
    <scope>NUCLEOTIDE SEQUENCE [LARGE SCALE GENOMIC DNA]</scope>
    <source>
        <strain evidence="5 6">CGMCC 1.9156</strain>
    </source>
</reference>
<protein>
    <submittedName>
        <fullName evidence="5">Alpha-L-fucosidase 2</fullName>
    </submittedName>
</protein>
<feature type="domain" description="Alpha fucosidase A-like C-terminal" evidence="3">
    <location>
        <begin position="712"/>
        <end position="775"/>
    </location>
</feature>
<dbReference type="PANTHER" id="PTHR31084:SF0">
    <property type="entry name" value="ALPHA-L-FUCOSIDASE 2"/>
    <property type="match status" value="1"/>
</dbReference>
<name>A0A1I2HDG1_9BACT</name>
<keyword evidence="1" id="KW-0732">Signal</keyword>
<sequence length="791" mass="89207">MKKKGFLPGFWSLCVIVLIAFSSCSNKVEDNRLPGEHVLWYEQPAQKWEEALPLGNGRLGVMVFGKPSEERIQLNDDSMWPADKGWDEPAGNENDLEQIRELLKAGKHVEADALFVEKFSRKRVVRSHQTLGDLHLGFQHENITDYRRDLDLQTATATVSYRTNGKLVTEKIFVSHPHRAIVIELATEAADGLNGKVSLSRPMDGGKPTVVTKTTADNLLLMQGEVTQRDAVFDSKPDPIEHGVQFETCLKIDHKDGTVARGDDFLELQGVKQATLYLVSNSSFYFDDYAGQNKQDLKAVSETPLTKVYADHVQDFQELYNRVSLDINDQQLDSIPTDKRLQQVKEGQTDTGLESLLFQYGRYLLISSSRMGTNPANLQGLWNQHITAPWNADYHLNINLQMNYWLADVTNLSELNTPLFDYLDRVVENGKVTARKNFGCEGSFFPHATDLWAPTWMRAPTAYWGCSVGAGGWMMQHYWQHFEFTRDTDFLKERAFPAIEQVAQFYSDWIIEDPRDGSLVSSPSTSPENRFYTAKGDPVASCMGSAMDQQIIAEVFDNYIHGAEILNKDSKLLKRIKQQRAQLRPGFVLGSDGRILEWDREYKEVEPGHRHMSHLYGFHPGISVTKTGSPEIFEAVRKTLDYRLANGGAGTGWSRAWLINCSARLLDGDMAQEHIQLLLQKSMYDNLFDGHPPFQIDGNFGYTAGVAEMLLQSHENGLLRILPALPSNWKNGQITGLKARGGFVVDIYWADNRLEKAVVKATIDQTAEIGYQNQVVPLALKAGESFVFQPK</sequence>
<evidence type="ECO:0000313" key="6">
    <source>
        <dbReference type="Proteomes" id="UP000198964"/>
    </source>
</evidence>
<dbReference type="Proteomes" id="UP000198964">
    <property type="component" value="Unassembled WGS sequence"/>
</dbReference>
<accession>A0A1I2HDG1</accession>
<gene>
    <name evidence="5" type="ORF">SAMN05216283_10452</name>
</gene>
<dbReference type="InterPro" id="IPR054363">
    <property type="entry name" value="GH95_cat"/>
</dbReference>
<dbReference type="AlphaFoldDB" id="A0A1I2HDG1"/>
<evidence type="ECO:0000259" key="2">
    <source>
        <dbReference type="Pfam" id="PF14498"/>
    </source>
</evidence>
<dbReference type="InterPro" id="IPR049053">
    <property type="entry name" value="AFCA-like_C"/>
</dbReference>
<feature type="domain" description="Glycosyl hydrolase family 95 N-terminal" evidence="2">
    <location>
        <begin position="39"/>
        <end position="284"/>
    </location>
</feature>
<feature type="domain" description="Glycosyl hydrolase family 95 catalytic" evidence="4">
    <location>
        <begin position="306"/>
        <end position="710"/>
    </location>
</feature>
<dbReference type="GO" id="GO:0005975">
    <property type="term" value="P:carbohydrate metabolic process"/>
    <property type="evidence" value="ECO:0007669"/>
    <property type="project" value="InterPro"/>
</dbReference>
<feature type="signal peptide" evidence="1">
    <location>
        <begin position="1"/>
        <end position="27"/>
    </location>
</feature>
<dbReference type="Gene3D" id="1.50.10.10">
    <property type="match status" value="1"/>
</dbReference>
<dbReference type="EMBL" id="FONW01000004">
    <property type="protein sequence ID" value="SFF28275.1"/>
    <property type="molecule type" value="Genomic_DNA"/>
</dbReference>
<organism evidence="5 6">
    <name type="scientific">Sunxiuqinia elliptica</name>
    <dbReference type="NCBI Taxonomy" id="655355"/>
    <lineage>
        <taxon>Bacteria</taxon>
        <taxon>Pseudomonadati</taxon>
        <taxon>Bacteroidota</taxon>
        <taxon>Bacteroidia</taxon>
        <taxon>Marinilabiliales</taxon>
        <taxon>Prolixibacteraceae</taxon>
        <taxon>Sunxiuqinia</taxon>
    </lineage>
</organism>
<dbReference type="InterPro" id="IPR016518">
    <property type="entry name" value="Alpha-L-fucosidase"/>
</dbReference>
<feature type="chain" id="PRO_5011727370" evidence="1">
    <location>
        <begin position="28"/>
        <end position="791"/>
    </location>
</feature>
<proteinExistence type="predicted"/>